<evidence type="ECO:0000256" key="3">
    <source>
        <dbReference type="SAM" id="MobiDB-lite"/>
    </source>
</evidence>
<reference evidence="4 5" key="1">
    <citation type="submission" date="2005-09" db="EMBL/GenBank/DDBJ databases">
        <authorList>
            <person name="Woods D.E."/>
            <person name="Nierman W.C."/>
        </authorList>
    </citation>
    <scope>NUCLEOTIDE SEQUENCE [LARGE SCALE GENOMIC DNA]</scope>
    <source>
        <strain evidence="4 5">1710b</strain>
    </source>
</reference>
<comment type="similarity">
    <text evidence="1 2">Belongs to the enoyl-CoA hydratase/isomerase family.</text>
</comment>
<feature type="compositionally biased region" description="Basic residues" evidence="3">
    <location>
        <begin position="1"/>
        <end position="10"/>
    </location>
</feature>
<dbReference type="Proteomes" id="UP000002700">
    <property type="component" value="Chromosome I"/>
</dbReference>
<dbReference type="KEGG" id="bpm:BURPS1710b_0603"/>
<dbReference type="Gene3D" id="1.10.12.10">
    <property type="entry name" value="Lyase 2-enoyl-coa Hydratase, Chain A, domain 2"/>
    <property type="match status" value="1"/>
</dbReference>
<dbReference type="InterPro" id="IPR001753">
    <property type="entry name" value="Enoyl-CoA_hydra/iso"/>
</dbReference>
<gene>
    <name evidence="4" type="ordered locus">BURPS1710b_0603</name>
</gene>
<sequence>MRRRPGRIARRAAVPPDARRVSPDDPAARLRYTGFAGLSAHPTLHFEGRSSMTDLALYAGYEALRIQRRPHGIVEIVMSGEGANRSGLAVASEAMHRELADIWRDVDRDPDARVAVIRGEGKGFSAGGDLALVERMADAHAVRERVWREARDLVYNVINCSKPIVSAMHGPAVGAGLVAGLLADVSIAAKHARIIDGHTRLGVAAGDHAAIVWPLLCGMAKAKYHLLLCEPVSGEEAERIGLVSLALDDHELLPKAYEIAERLAQGSQSAIRWTKYALNNWLRLAGPTFDASLALEFMGFSGPDVREGIRSLRERRAPDFTGGAPS</sequence>
<evidence type="ECO:0000256" key="1">
    <source>
        <dbReference type="ARBA" id="ARBA00005254"/>
    </source>
</evidence>
<dbReference type="Pfam" id="PF00378">
    <property type="entry name" value="ECH_1"/>
    <property type="match status" value="1"/>
</dbReference>
<dbReference type="PROSITE" id="PS00166">
    <property type="entry name" value="ENOYL_COA_HYDRATASE"/>
    <property type="match status" value="1"/>
</dbReference>
<name>Q3JWN6_BURP1</name>
<dbReference type="SMR" id="Q3JWN6"/>
<dbReference type="AlphaFoldDB" id="Q3JWN6"/>
<feature type="region of interest" description="Disordered" evidence="3">
    <location>
        <begin position="1"/>
        <end position="25"/>
    </location>
</feature>
<dbReference type="PANTHER" id="PTHR43459:SF3">
    <property type="entry name" value="ENOYL-COA HYDRATASE ECHA15 (ENOYL HYDRASE) (UNSATURATED ACYL-COA HYDRATASE) (CROTONASE)-RELATED"/>
    <property type="match status" value="1"/>
</dbReference>
<dbReference type="NCBIfam" id="NF005595">
    <property type="entry name" value="PRK07327.1"/>
    <property type="match status" value="1"/>
</dbReference>
<accession>Q3JWN6</accession>
<evidence type="ECO:0000313" key="5">
    <source>
        <dbReference type="Proteomes" id="UP000002700"/>
    </source>
</evidence>
<proteinExistence type="inferred from homology"/>
<dbReference type="GO" id="GO:0016853">
    <property type="term" value="F:isomerase activity"/>
    <property type="evidence" value="ECO:0007669"/>
    <property type="project" value="UniProtKB-KW"/>
</dbReference>
<dbReference type="InterPro" id="IPR029045">
    <property type="entry name" value="ClpP/crotonase-like_dom_sf"/>
</dbReference>
<dbReference type="CDD" id="cd06558">
    <property type="entry name" value="crotonase-like"/>
    <property type="match status" value="1"/>
</dbReference>
<dbReference type="EnsemblBacteria" id="ABA49793">
    <property type="protein sequence ID" value="ABA49793"/>
    <property type="gene ID" value="BURPS1710b_0603"/>
</dbReference>
<dbReference type="InterPro" id="IPR014748">
    <property type="entry name" value="Enoyl-CoA_hydra_C"/>
</dbReference>
<dbReference type="SUPFAM" id="SSF52096">
    <property type="entry name" value="ClpP/crotonase"/>
    <property type="match status" value="1"/>
</dbReference>
<evidence type="ECO:0000256" key="2">
    <source>
        <dbReference type="RuleBase" id="RU003707"/>
    </source>
</evidence>
<dbReference type="Gene3D" id="3.90.226.10">
    <property type="entry name" value="2-enoyl-CoA Hydratase, Chain A, domain 1"/>
    <property type="match status" value="1"/>
</dbReference>
<dbReference type="InterPro" id="IPR018376">
    <property type="entry name" value="Enoyl-CoA_hyd/isom_CS"/>
</dbReference>
<evidence type="ECO:0000313" key="4">
    <source>
        <dbReference type="EMBL" id="ABA49793.1"/>
    </source>
</evidence>
<dbReference type="EMBL" id="CP000124">
    <property type="protein sequence ID" value="ABA49793.1"/>
    <property type="molecule type" value="Genomic_DNA"/>
</dbReference>
<organism evidence="4 5">
    <name type="scientific">Burkholderia pseudomallei (strain 1710b)</name>
    <dbReference type="NCBI Taxonomy" id="320372"/>
    <lineage>
        <taxon>Bacteria</taxon>
        <taxon>Pseudomonadati</taxon>
        <taxon>Pseudomonadota</taxon>
        <taxon>Betaproteobacteria</taxon>
        <taxon>Burkholderiales</taxon>
        <taxon>Burkholderiaceae</taxon>
        <taxon>Burkholderia</taxon>
        <taxon>pseudomallei group</taxon>
    </lineage>
</organism>
<dbReference type="PANTHER" id="PTHR43459">
    <property type="entry name" value="ENOYL-COA HYDRATASE"/>
    <property type="match status" value="1"/>
</dbReference>
<dbReference type="HOGENOM" id="CLU_009834_7_2_4"/>
<protein>
    <submittedName>
        <fullName evidence="4">Enoyl-CoA hydratase/isomerase family protein</fullName>
    </submittedName>
</protein>
<keyword evidence="4" id="KW-0413">Isomerase</keyword>